<dbReference type="EMBL" id="SDMP01000004">
    <property type="protein sequence ID" value="RYR61416.1"/>
    <property type="molecule type" value="Genomic_DNA"/>
</dbReference>
<dbReference type="AlphaFoldDB" id="A0A445DE18"/>
<evidence type="ECO:0000313" key="3">
    <source>
        <dbReference type="Proteomes" id="UP000289738"/>
    </source>
</evidence>
<dbReference type="Proteomes" id="UP000289738">
    <property type="component" value="Chromosome A04"/>
</dbReference>
<evidence type="ECO:0000259" key="1">
    <source>
        <dbReference type="Pfam" id="PF02721"/>
    </source>
</evidence>
<comment type="caution">
    <text evidence="2">The sequence shown here is derived from an EMBL/GenBank/DDBJ whole genome shotgun (WGS) entry which is preliminary data.</text>
</comment>
<feature type="domain" description="Replication protein A 70 kDa DNA-binding subunit B/D first OB fold" evidence="1">
    <location>
        <begin position="6"/>
        <end position="109"/>
    </location>
</feature>
<dbReference type="Gene3D" id="2.40.50.140">
    <property type="entry name" value="Nucleic acid-binding proteins"/>
    <property type="match status" value="1"/>
</dbReference>
<organism evidence="2 3">
    <name type="scientific">Arachis hypogaea</name>
    <name type="common">Peanut</name>
    <dbReference type="NCBI Taxonomy" id="3818"/>
    <lineage>
        <taxon>Eukaryota</taxon>
        <taxon>Viridiplantae</taxon>
        <taxon>Streptophyta</taxon>
        <taxon>Embryophyta</taxon>
        <taxon>Tracheophyta</taxon>
        <taxon>Spermatophyta</taxon>
        <taxon>Magnoliopsida</taxon>
        <taxon>eudicotyledons</taxon>
        <taxon>Gunneridae</taxon>
        <taxon>Pentapetalae</taxon>
        <taxon>rosids</taxon>
        <taxon>fabids</taxon>
        <taxon>Fabales</taxon>
        <taxon>Fabaceae</taxon>
        <taxon>Papilionoideae</taxon>
        <taxon>50 kb inversion clade</taxon>
        <taxon>dalbergioids sensu lato</taxon>
        <taxon>Dalbergieae</taxon>
        <taxon>Pterocarpus clade</taxon>
        <taxon>Arachis</taxon>
    </lineage>
</organism>
<dbReference type="CDD" id="cd04480">
    <property type="entry name" value="RPA1_DBD_A_like"/>
    <property type="match status" value="1"/>
</dbReference>
<evidence type="ECO:0000313" key="2">
    <source>
        <dbReference type="EMBL" id="RYR61416.1"/>
    </source>
</evidence>
<sequence>MPPPSDRISKLHPPREVWRLRVRVLRLWVVHSFENHDVPNSMEMILVDENGTKVQATVKKHLINRFKEHIIECHVYRMSYFSIVENVGSYRATDHEYKLVFLNRTVVINVSDDNIIAKTCVIDLLISVGEEKEYFKDDKIVKMIVVKLASKEYVYIRLFSF</sequence>
<gene>
    <name evidence="2" type="ORF">Ahy_A04g018588</name>
</gene>
<reference evidence="2 3" key="1">
    <citation type="submission" date="2019-01" db="EMBL/GenBank/DDBJ databases">
        <title>Sequencing of cultivated peanut Arachis hypogaea provides insights into genome evolution and oil improvement.</title>
        <authorList>
            <person name="Chen X."/>
        </authorList>
    </citation>
    <scope>NUCLEOTIDE SEQUENCE [LARGE SCALE GENOMIC DNA]</scope>
    <source>
        <strain evidence="3">cv. Fuhuasheng</strain>
        <tissue evidence="2">Leaves</tissue>
    </source>
</reference>
<dbReference type="InterPro" id="IPR012340">
    <property type="entry name" value="NA-bd_OB-fold"/>
</dbReference>
<keyword evidence="3" id="KW-1185">Reference proteome</keyword>
<proteinExistence type="predicted"/>
<name>A0A445DE18_ARAHY</name>
<dbReference type="InterPro" id="IPR003871">
    <property type="entry name" value="RFA1B/D_OB_1st"/>
</dbReference>
<protein>
    <recommendedName>
        <fullName evidence="1">Replication protein A 70 kDa DNA-binding subunit B/D first OB fold domain-containing protein</fullName>
    </recommendedName>
</protein>
<dbReference type="PANTHER" id="PTHR47165:SF4">
    <property type="entry name" value="OS03G0429900 PROTEIN"/>
    <property type="match status" value="1"/>
</dbReference>
<dbReference type="SUPFAM" id="SSF50249">
    <property type="entry name" value="Nucleic acid-binding proteins"/>
    <property type="match status" value="1"/>
</dbReference>
<accession>A0A445DE18</accession>
<dbReference type="PANTHER" id="PTHR47165">
    <property type="entry name" value="OS03G0429900 PROTEIN"/>
    <property type="match status" value="1"/>
</dbReference>
<dbReference type="Pfam" id="PF02721">
    <property type="entry name" value="DUF223"/>
    <property type="match status" value="1"/>
</dbReference>